<sequence length="314" mass="33422">MAAASVFIPLSTINQNGGVLPPSALVQHNPRHGRSRAASTKGKGGRTYSVIEDHDVTIAKAVAFVLKRSVLESEASDDDEEAGHLHSDAEGWVSLDQVLEHSKMIELGATLEDVQRIVSTSNKSRFTLRQVPGTAANEAVAYQVRPNSKRNAVSAPVVLVGEPFTAKTADLPDFIVYETSYQGYPLILAAGGIKRAGGSTHLSFSPVTAGGRANDADVSIWIDLRSALEAAPEVKWQRTVSGSIVTTAEEIPEALWKKAVARRSDVGLLFEDGEVRQEVPEALRKGTKGKGKKGKGSLQIRGEDESGSASASDE</sequence>
<dbReference type="Proteomes" id="UP001320420">
    <property type="component" value="Unassembled WGS sequence"/>
</dbReference>
<evidence type="ECO:0000256" key="4">
    <source>
        <dbReference type="SAM" id="MobiDB-lite"/>
    </source>
</evidence>
<evidence type="ECO:0000313" key="5">
    <source>
        <dbReference type="EMBL" id="KAK7752833.1"/>
    </source>
</evidence>
<evidence type="ECO:0000256" key="3">
    <source>
        <dbReference type="ARBA" id="ARBA00047949"/>
    </source>
</evidence>
<dbReference type="AlphaFoldDB" id="A0AAN9US22"/>
<proteinExistence type="predicted"/>
<dbReference type="PANTHER" id="PTHR12684">
    <property type="entry name" value="PUTATIVE PHOSPHOTRANSFERASE"/>
    <property type="match status" value="1"/>
</dbReference>
<dbReference type="Pfam" id="PF01885">
    <property type="entry name" value="PTS_2-RNA"/>
    <property type="match status" value="1"/>
</dbReference>
<evidence type="ECO:0000313" key="6">
    <source>
        <dbReference type="Proteomes" id="UP001320420"/>
    </source>
</evidence>
<dbReference type="GO" id="GO:0000215">
    <property type="term" value="F:tRNA 2'-phosphotransferase activity"/>
    <property type="evidence" value="ECO:0007669"/>
    <property type="project" value="UniProtKB-EC"/>
</dbReference>
<dbReference type="InterPro" id="IPR042080">
    <property type="entry name" value="RNA_2'-PTrans_N"/>
</dbReference>
<organism evidence="5 6">
    <name type="scientific">Diatrype stigma</name>
    <dbReference type="NCBI Taxonomy" id="117547"/>
    <lineage>
        <taxon>Eukaryota</taxon>
        <taxon>Fungi</taxon>
        <taxon>Dikarya</taxon>
        <taxon>Ascomycota</taxon>
        <taxon>Pezizomycotina</taxon>
        <taxon>Sordariomycetes</taxon>
        <taxon>Xylariomycetidae</taxon>
        <taxon>Xylariales</taxon>
        <taxon>Diatrypaceae</taxon>
        <taxon>Diatrype</taxon>
    </lineage>
</organism>
<name>A0AAN9US22_9PEZI</name>
<protein>
    <recommendedName>
        <fullName evidence="2">2'-phosphotransferase</fullName>
        <ecNumber evidence="2">2.7.1.160</ecNumber>
    </recommendedName>
</protein>
<evidence type="ECO:0000256" key="2">
    <source>
        <dbReference type="ARBA" id="ARBA00012007"/>
    </source>
</evidence>
<dbReference type="EC" id="2.7.1.160" evidence="2"/>
<accession>A0AAN9US22</accession>
<dbReference type="GO" id="GO:0006388">
    <property type="term" value="P:tRNA splicing, via endonucleolytic cleavage and ligation"/>
    <property type="evidence" value="ECO:0007669"/>
    <property type="project" value="TreeGrafter"/>
</dbReference>
<dbReference type="SUPFAM" id="SSF56399">
    <property type="entry name" value="ADP-ribosylation"/>
    <property type="match status" value="1"/>
</dbReference>
<comment type="catalytic activity">
    <reaction evidence="3">
        <text>2'-phospho-[ligated tRNA] + NAD(+) = mature tRNA + ADP-alpha-D-ribose 1'',2''-cyclic phosphate + nicotinamide</text>
        <dbReference type="Rhea" id="RHEA:23324"/>
        <dbReference type="Rhea" id="RHEA-COMP:11106"/>
        <dbReference type="Rhea" id="RHEA-COMP:11107"/>
        <dbReference type="ChEBI" id="CHEBI:17154"/>
        <dbReference type="ChEBI" id="CHEBI:57540"/>
        <dbReference type="ChEBI" id="CHEBI:76596"/>
        <dbReference type="ChEBI" id="CHEBI:82883"/>
        <dbReference type="ChEBI" id="CHEBI:85027"/>
        <dbReference type="EC" id="2.7.1.160"/>
    </reaction>
</comment>
<dbReference type="InterPro" id="IPR002745">
    <property type="entry name" value="Ptrans_KptA/Tpt1"/>
</dbReference>
<feature type="compositionally biased region" description="Basic residues" evidence="4">
    <location>
        <begin position="285"/>
        <end position="295"/>
    </location>
</feature>
<dbReference type="EMBL" id="JAKJXP020000034">
    <property type="protein sequence ID" value="KAK7752833.1"/>
    <property type="molecule type" value="Genomic_DNA"/>
</dbReference>
<gene>
    <name evidence="5" type="ORF">SLS62_005175</name>
</gene>
<comment type="caution">
    <text evidence="5">The sequence shown here is derived from an EMBL/GenBank/DDBJ whole genome shotgun (WGS) entry which is preliminary data.</text>
</comment>
<keyword evidence="6" id="KW-1185">Reference proteome</keyword>
<feature type="region of interest" description="Disordered" evidence="4">
    <location>
        <begin position="279"/>
        <end position="314"/>
    </location>
</feature>
<comment type="function">
    <text evidence="1">Catalyzes the last step of tRNA splicing, the transfer of the splice junction 2'-phosphate from ligated tRNA to NAD to produce ADP-ribose 1''-2'' cyclic phosphate.</text>
</comment>
<evidence type="ECO:0000256" key="1">
    <source>
        <dbReference type="ARBA" id="ARBA00003343"/>
    </source>
</evidence>
<dbReference type="PANTHER" id="PTHR12684:SF2">
    <property type="entry name" value="TRNA 2'-PHOSPHOTRANSFERASE 1"/>
    <property type="match status" value="1"/>
</dbReference>
<dbReference type="Gene3D" id="1.10.10.970">
    <property type="entry name" value="RNA 2'-phosphotransferase, Tpt1/KptA family, N-terminal domain"/>
    <property type="match status" value="1"/>
</dbReference>
<feature type="region of interest" description="Disordered" evidence="4">
    <location>
        <begin position="26"/>
        <end position="46"/>
    </location>
</feature>
<reference evidence="5 6" key="1">
    <citation type="submission" date="2024-02" db="EMBL/GenBank/DDBJ databases">
        <title>De novo assembly and annotation of 12 fungi associated with fruit tree decline syndrome in Ontario, Canada.</title>
        <authorList>
            <person name="Sulman M."/>
            <person name="Ellouze W."/>
            <person name="Ilyukhin E."/>
        </authorList>
    </citation>
    <scope>NUCLEOTIDE SEQUENCE [LARGE SCALE GENOMIC DNA]</scope>
    <source>
        <strain evidence="5 6">M11/M66-122</strain>
    </source>
</reference>